<keyword evidence="3" id="KW-0175">Coiled coil</keyword>
<sequence>ELVLVEDVWRGEAQDLLTQIATLQEENKQLAMNVSHKDGNLTEEEILKQEAGMSEKEWQVMKKLKEVVDKQRDELRAKDRELTLKNEDVEA</sequence>
<accession>A0A401PU25</accession>
<dbReference type="GO" id="GO:0051959">
    <property type="term" value="F:dynein light intermediate chain binding"/>
    <property type="evidence" value="ECO:0007669"/>
    <property type="project" value="TreeGrafter"/>
</dbReference>
<keyword evidence="5" id="KW-1185">Reference proteome</keyword>
<gene>
    <name evidence="4" type="ORF">scyTo_0021020</name>
</gene>
<evidence type="ECO:0000256" key="2">
    <source>
        <dbReference type="ARBA" id="ARBA00022490"/>
    </source>
</evidence>
<organism evidence="4 5">
    <name type="scientific">Scyliorhinus torazame</name>
    <name type="common">Cloudy catshark</name>
    <name type="synonym">Catulus torazame</name>
    <dbReference type="NCBI Taxonomy" id="75743"/>
    <lineage>
        <taxon>Eukaryota</taxon>
        <taxon>Metazoa</taxon>
        <taxon>Chordata</taxon>
        <taxon>Craniata</taxon>
        <taxon>Vertebrata</taxon>
        <taxon>Chondrichthyes</taxon>
        <taxon>Elasmobranchii</taxon>
        <taxon>Galeomorphii</taxon>
        <taxon>Galeoidea</taxon>
        <taxon>Carcharhiniformes</taxon>
        <taxon>Scyliorhinidae</taxon>
        <taxon>Scyliorhinus</taxon>
    </lineage>
</organism>
<protein>
    <submittedName>
        <fullName evidence="4">Uncharacterized protein</fullName>
    </submittedName>
</protein>
<reference evidence="4 5" key="1">
    <citation type="journal article" date="2018" name="Nat. Ecol. Evol.">
        <title>Shark genomes provide insights into elasmobranch evolution and the origin of vertebrates.</title>
        <authorList>
            <person name="Hara Y"/>
            <person name="Yamaguchi K"/>
            <person name="Onimaru K"/>
            <person name="Kadota M"/>
            <person name="Koyanagi M"/>
            <person name="Keeley SD"/>
            <person name="Tatsumi K"/>
            <person name="Tanaka K"/>
            <person name="Motone F"/>
            <person name="Kageyama Y"/>
            <person name="Nozu R"/>
            <person name="Adachi N"/>
            <person name="Nishimura O"/>
            <person name="Nakagawa R"/>
            <person name="Tanegashima C"/>
            <person name="Kiyatake I"/>
            <person name="Matsumoto R"/>
            <person name="Murakumo K"/>
            <person name="Nishida K"/>
            <person name="Terakita A"/>
            <person name="Kuratani S"/>
            <person name="Sato K"/>
            <person name="Hyodo S Kuraku.S."/>
        </authorList>
    </citation>
    <scope>NUCLEOTIDE SEQUENCE [LARGE SCALE GENOMIC DNA]</scope>
</reference>
<dbReference type="GO" id="GO:0036064">
    <property type="term" value="C:ciliary basal body"/>
    <property type="evidence" value="ECO:0007669"/>
    <property type="project" value="TreeGrafter"/>
</dbReference>
<comment type="subcellular location">
    <subcellularLocation>
        <location evidence="1">Cytoplasm</location>
    </subcellularLocation>
</comment>
<keyword evidence="2" id="KW-0963">Cytoplasm</keyword>
<proteinExistence type="predicted"/>
<dbReference type="OrthoDB" id="10069524at2759"/>
<evidence type="ECO:0000313" key="4">
    <source>
        <dbReference type="EMBL" id="GCB76649.1"/>
    </source>
</evidence>
<dbReference type="EMBL" id="BFAA01017913">
    <property type="protein sequence ID" value="GCB76649.1"/>
    <property type="molecule type" value="Genomic_DNA"/>
</dbReference>
<name>A0A401PU25_SCYTO</name>
<dbReference type="InterPro" id="IPR051241">
    <property type="entry name" value="DZIP_RILPL"/>
</dbReference>
<dbReference type="PANTHER" id="PTHR21502:SF6">
    <property type="entry name" value="RILP-LIKE PROTEIN 1"/>
    <property type="match status" value="1"/>
</dbReference>
<dbReference type="STRING" id="75743.A0A401PU25"/>
<evidence type="ECO:0000256" key="3">
    <source>
        <dbReference type="ARBA" id="ARBA00023054"/>
    </source>
</evidence>
<feature type="non-terminal residue" evidence="4">
    <location>
        <position position="1"/>
    </location>
</feature>
<evidence type="ECO:0000256" key="1">
    <source>
        <dbReference type="ARBA" id="ARBA00004496"/>
    </source>
</evidence>
<feature type="non-terminal residue" evidence="4">
    <location>
        <position position="91"/>
    </location>
</feature>
<dbReference type="GO" id="GO:0060271">
    <property type="term" value="P:cilium assembly"/>
    <property type="evidence" value="ECO:0007669"/>
    <property type="project" value="TreeGrafter"/>
</dbReference>
<comment type="caution">
    <text evidence="4">The sequence shown here is derived from an EMBL/GenBank/DDBJ whole genome shotgun (WGS) entry which is preliminary data.</text>
</comment>
<dbReference type="AlphaFoldDB" id="A0A401PU25"/>
<dbReference type="GO" id="GO:0005737">
    <property type="term" value="C:cytoplasm"/>
    <property type="evidence" value="ECO:0007669"/>
    <property type="project" value="UniProtKB-SubCell"/>
</dbReference>
<dbReference type="Proteomes" id="UP000288216">
    <property type="component" value="Unassembled WGS sequence"/>
</dbReference>
<dbReference type="GO" id="GO:0031267">
    <property type="term" value="F:small GTPase binding"/>
    <property type="evidence" value="ECO:0007669"/>
    <property type="project" value="TreeGrafter"/>
</dbReference>
<evidence type="ECO:0000313" key="5">
    <source>
        <dbReference type="Proteomes" id="UP000288216"/>
    </source>
</evidence>
<dbReference type="PANTHER" id="PTHR21502">
    <property type="entry name" value="ZINC FINGER PROTEIN DZIP1"/>
    <property type="match status" value="1"/>
</dbReference>